<dbReference type="Proteomes" id="UP000317557">
    <property type="component" value="Unassembled WGS sequence"/>
</dbReference>
<evidence type="ECO:0000256" key="3">
    <source>
        <dbReference type="ARBA" id="ARBA00018141"/>
    </source>
</evidence>
<feature type="binding site" evidence="10">
    <location>
        <position position="41"/>
    </location>
    <ligand>
        <name>Zn(2+)</name>
        <dbReference type="ChEBI" id="CHEBI:29105"/>
    </ligand>
</feature>
<evidence type="ECO:0000256" key="1">
    <source>
        <dbReference type="ARBA" id="ARBA00005061"/>
    </source>
</evidence>
<dbReference type="SUPFAM" id="SSF55620">
    <property type="entry name" value="Tetrahydrobiopterin biosynthesis enzymes-like"/>
    <property type="match status" value="1"/>
</dbReference>
<keyword evidence="6 8" id="KW-0456">Lyase</keyword>
<comment type="catalytic activity">
    <reaction evidence="7 8">
        <text>7,8-dihydroneopterin 3'-triphosphate + H2O = 6-carboxy-5,6,7,8-tetrahydropterin + triphosphate + acetaldehyde + 2 H(+)</text>
        <dbReference type="Rhea" id="RHEA:27966"/>
        <dbReference type="ChEBI" id="CHEBI:15343"/>
        <dbReference type="ChEBI" id="CHEBI:15377"/>
        <dbReference type="ChEBI" id="CHEBI:15378"/>
        <dbReference type="ChEBI" id="CHEBI:18036"/>
        <dbReference type="ChEBI" id="CHEBI:58462"/>
        <dbReference type="ChEBI" id="CHEBI:61032"/>
        <dbReference type="EC" id="4.1.2.50"/>
    </reaction>
</comment>
<feature type="binding site" evidence="10">
    <location>
        <position position="14"/>
    </location>
    <ligand>
        <name>Zn(2+)</name>
        <dbReference type="ChEBI" id="CHEBI:29105"/>
    </ligand>
</feature>
<comment type="similarity">
    <text evidence="2 8">Belongs to the PTPS family. QueD subfamily.</text>
</comment>
<evidence type="ECO:0000256" key="5">
    <source>
        <dbReference type="ARBA" id="ARBA00022833"/>
    </source>
</evidence>
<dbReference type="UniPathway" id="UPA00391"/>
<organism evidence="11 12">
    <name type="scientific">Gracilimonas mengyeensis</name>
    <dbReference type="NCBI Taxonomy" id="1302730"/>
    <lineage>
        <taxon>Bacteria</taxon>
        <taxon>Pseudomonadati</taxon>
        <taxon>Balneolota</taxon>
        <taxon>Balneolia</taxon>
        <taxon>Balneolales</taxon>
        <taxon>Balneolaceae</taxon>
        <taxon>Gracilimonas</taxon>
    </lineage>
</organism>
<comment type="pathway">
    <text evidence="1 8">Purine metabolism; 7-cyano-7-deazaguanine biosynthesis.</text>
</comment>
<evidence type="ECO:0000256" key="6">
    <source>
        <dbReference type="ARBA" id="ARBA00023239"/>
    </source>
</evidence>
<gene>
    <name evidence="11" type="ORF">SAMN06265219_11749</name>
</gene>
<evidence type="ECO:0000313" key="11">
    <source>
        <dbReference type="EMBL" id="SMO94136.1"/>
    </source>
</evidence>
<dbReference type="OrthoDB" id="9804698at2"/>
<dbReference type="Gene3D" id="3.30.479.10">
    <property type="entry name" value="6-pyruvoyl tetrahydropterin synthase/QueD"/>
    <property type="match status" value="1"/>
</dbReference>
<reference evidence="11 12" key="1">
    <citation type="submission" date="2017-05" db="EMBL/GenBank/DDBJ databases">
        <authorList>
            <person name="Varghese N."/>
            <person name="Submissions S."/>
        </authorList>
    </citation>
    <scope>NUCLEOTIDE SEQUENCE [LARGE SCALE GENOMIC DNA]</scope>
    <source>
        <strain evidence="11 12">DSM 21985</strain>
    </source>
</reference>
<evidence type="ECO:0000256" key="9">
    <source>
        <dbReference type="PIRSR" id="PIRSR006113-1"/>
    </source>
</evidence>
<feature type="active site" description="Charge relay system" evidence="9">
    <location>
        <position position="129"/>
    </location>
</feature>
<protein>
    <recommendedName>
        <fullName evidence="3 8">6-carboxy-5,6,7,8-tetrahydropterin synthase</fullName>
        <ecNumber evidence="8">4.-.-.-</ecNumber>
    </recommendedName>
</protein>
<dbReference type="GO" id="GO:0008616">
    <property type="term" value="P:tRNA queuosine(34) biosynthetic process"/>
    <property type="evidence" value="ECO:0007669"/>
    <property type="project" value="UniProtKB-KW"/>
</dbReference>
<dbReference type="FunFam" id="3.30.479.10:FF:000003">
    <property type="entry name" value="6-pyruvoyl tetrahydrobiopterin synthase"/>
    <property type="match status" value="1"/>
</dbReference>
<keyword evidence="4 8" id="KW-0479">Metal-binding</keyword>
<dbReference type="GO" id="GO:0046872">
    <property type="term" value="F:metal ion binding"/>
    <property type="evidence" value="ECO:0007669"/>
    <property type="project" value="UniProtKB-KW"/>
</dbReference>
<dbReference type="AlphaFoldDB" id="A0A521FD86"/>
<keyword evidence="12" id="KW-1185">Reference proteome</keyword>
<evidence type="ECO:0000256" key="8">
    <source>
        <dbReference type="PIRNR" id="PIRNR006113"/>
    </source>
</evidence>
<evidence type="ECO:0000256" key="7">
    <source>
        <dbReference type="ARBA" id="ARBA00048807"/>
    </source>
</evidence>
<keyword evidence="5 8" id="KW-0862">Zinc</keyword>
<accession>A0A521FD86</accession>
<evidence type="ECO:0000256" key="2">
    <source>
        <dbReference type="ARBA" id="ARBA00008900"/>
    </source>
</evidence>
<feature type="active site" description="Charge relay system" evidence="9">
    <location>
        <position position="80"/>
    </location>
</feature>
<dbReference type="InterPro" id="IPR038418">
    <property type="entry name" value="6-PTP_synth/QueD_sf"/>
</dbReference>
<evidence type="ECO:0000256" key="4">
    <source>
        <dbReference type="ARBA" id="ARBA00022723"/>
    </source>
</evidence>
<dbReference type="EC" id="4.-.-.-" evidence="8"/>
<feature type="binding site" evidence="10">
    <location>
        <position position="39"/>
    </location>
    <ligand>
        <name>Zn(2+)</name>
        <dbReference type="ChEBI" id="CHEBI:29105"/>
    </ligand>
</feature>
<dbReference type="InterPro" id="IPR007115">
    <property type="entry name" value="6-PTP_synth/QueD"/>
</dbReference>
<dbReference type="RefSeq" id="WP_142455903.1">
    <property type="nucleotide sequence ID" value="NZ_FXTP01000017.1"/>
</dbReference>
<sequence>MIFVTRKSHFNAAHRLHNPDKSDEWNQETFGKCNYPNWHGHNYVIEVTVAGEPDPETGYVIDLGDLKAIIKEKVLDPCDHRNLNLDVPFLKGILPTTENLVRAFFQQLRPDVEEACKNGGKLYKVKLFETERNIAEYCPYRGV</sequence>
<dbReference type="Pfam" id="PF01242">
    <property type="entry name" value="PTPS"/>
    <property type="match status" value="1"/>
</dbReference>
<proteinExistence type="inferred from homology"/>
<dbReference type="PIRSF" id="PIRSF006113">
    <property type="entry name" value="PTP_synth"/>
    <property type="match status" value="1"/>
</dbReference>
<feature type="active site" description="Proton acceptor" evidence="9">
    <location>
        <position position="33"/>
    </location>
</feature>
<evidence type="ECO:0000256" key="10">
    <source>
        <dbReference type="PIRSR" id="PIRSR006113-2"/>
    </source>
</evidence>
<evidence type="ECO:0000313" key="12">
    <source>
        <dbReference type="Proteomes" id="UP000317557"/>
    </source>
</evidence>
<dbReference type="EMBL" id="FXTP01000017">
    <property type="protein sequence ID" value="SMO94136.1"/>
    <property type="molecule type" value="Genomic_DNA"/>
</dbReference>
<comment type="cofactor">
    <cofactor evidence="8 10">
        <name>Zn(2+)</name>
        <dbReference type="ChEBI" id="CHEBI:29105"/>
    </cofactor>
    <text evidence="8 10">Binds 1 zinc ion per subunit.</text>
</comment>
<dbReference type="PANTHER" id="PTHR12589:SF7">
    <property type="entry name" value="6-PYRUVOYL TETRAHYDROBIOPTERIN SYNTHASE"/>
    <property type="match status" value="1"/>
</dbReference>
<dbReference type="GO" id="GO:0070497">
    <property type="term" value="F:6-carboxytetrahydropterin synthase activity"/>
    <property type="evidence" value="ECO:0007669"/>
    <property type="project" value="UniProtKB-EC"/>
</dbReference>
<keyword evidence="8" id="KW-0671">Queuosine biosynthesis</keyword>
<name>A0A521FD86_9BACT</name>
<dbReference type="PANTHER" id="PTHR12589">
    <property type="entry name" value="PYRUVOYL TETRAHYDROBIOPTERIN SYNTHASE"/>
    <property type="match status" value="1"/>
</dbReference>